<dbReference type="InterPro" id="IPR001296">
    <property type="entry name" value="Glyco_trans_1"/>
</dbReference>
<feature type="domain" description="Glycosyl transferase family 1" evidence="1">
    <location>
        <begin position="228"/>
        <end position="391"/>
    </location>
</feature>
<dbReference type="KEGG" id="mev:Metev_2290"/>
<gene>
    <name evidence="3" type="ordered locus">Metev_2290</name>
</gene>
<evidence type="ECO:0000313" key="4">
    <source>
        <dbReference type="Proteomes" id="UP000000391"/>
    </source>
</evidence>
<dbReference type="InterPro" id="IPR050194">
    <property type="entry name" value="Glycosyltransferase_grp1"/>
</dbReference>
<dbReference type="Pfam" id="PF00534">
    <property type="entry name" value="Glycos_transf_1"/>
    <property type="match status" value="1"/>
</dbReference>
<dbReference type="CAZy" id="GT4">
    <property type="family name" value="Glycosyltransferase Family 4"/>
</dbReference>
<evidence type="ECO:0000259" key="2">
    <source>
        <dbReference type="Pfam" id="PF13439"/>
    </source>
</evidence>
<dbReference type="EMBL" id="CP002070">
    <property type="protein sequence ID" value="ADI75106.1"/>
    <property type="molecule type" value="Genomic_DNA"/>
</dbReference>
<keyword evidence="3" id="KW-0808">Transferase</keyword>
<keyword evidence="3" id="KW-0614">Plasmid</keyword>
<dbReference type="Gene3D" id="3.40.50.2000">
    <property type="entry name" value="Glycogen Phosphorylase B"/>
    <property type="match status" value="2"/>
</dbReference>
<protein>
    <submittedName>
        <fullName evidence="3">Glycosyl transferase group 1</fullName>
    </submittedName>
</protein>
<name>D7EBY4_METEZ</name>
<dbReference type="Proteomes" id="UP000000391">
    <property type="component" value="Plasmid pMETEV01"/>
</dbReference>
<evidence type="ECO:0000259" key="1">
    <source>
        <dbReference type="Pfam" id="PF00534"/>
    </source>
</evidence>
<dbReference type="HOGENOM" id="CLU_009583_14_3_2"/>
<dbReference type="SUPFAM" id="SSF53756">
    <property type="entry name" value="UDP-Glycosyltransferase/glycogen phosphorylase"/>
    <property type="match status" value="1"/>
</dbReference>
<dbReference type="PANTHER" id="PTHR45947:SF14">
    <property type="entry name" value="SLL1723 PROTEIN"/>
    <property type="match status" value="1"/>
</dbReference>
<evidence type="ECO:0000313" key="3">
    <source>
        <dbReference type="EMBL" id="ADI75106.1"/>
    </source>
</evidence>
<keyword evidence="4" id="KW-1185">Reference proteome</keyword>
<geneLocation type="plasmid" evidence="3 4">
    <name>pMETEV01</name>
</geneLocation>
<dbReference type="InterPro" id="IPR028098">
    <property type="entry name" value="Glyco_trans_4-like_N"/>
</dbReference>
<organism evidence="3 4">
    <name type="scientific">Methanohalobium evestigatum (strain ATCC BAA-1072 / DSM 3721 / NBRC 107634 / OCM 161 / Z-7303)</name>
    <dbReference type="NCBI Taxonomy" id="644295"/>
    <lineage>
        <taxon>Archaea</taxon>
        <taxon>Methanobacteriati</taxon>
        <taxon>Methanobacteriota</taxon>
        <taxon>Stenosarchaea group</taxon>
        <taxon>Methanomicrobia</taxon>
        <taxon>Methanosarcinales</taxon>
        <taxon>Methanosarcinaceae</taxon>
        <taxon>Methanohalobium</taxon>
    </lineage>
</organism>
<accession>D7EBY4</accession>
<dbReference type="PANTHER" id="PTHR45947">
    <property type="entry name" value="SULFOQUINOVOSYL TRANSFERASE SQD2"/>
    <property type="match status" value="1"/>
</dbReference>
<dbReference type="GO" id="GO:0016757">
    <property type="term" value="F:glycosyltransferase activity"/>
    <property type="evidence" value="ECO:0007669"/>
    <property type="project" value="InterPro"/>
</dbReference>
<dbReference type="Pfam" id="PF13439">
    <property type="entry name" value="Glyco_transf_4"/>
    <property type="match status" value="1"/>
</dbReference>
<reference evidence="3 4" key="1">
    <citation type="submission" date="2010-06" db="EMBL/GenBank/DDBJ databases">
        <title>Complete sequence plasmid of Methanohalobium evestigatum Z-7303.</title>
        <authorList>
            <consortium name="US DOE Joint Genome Institute"/>
            <person name="Lucas S."/>
            <person name="Copeland A."/>
            <person name="Lapidus A."/>
            <person name="Cheng J.-F."/>
            <person name="Bruce D."/>
            <person name="Goodwin L."/>
            <person name="Pitluck S."/>
            <person name="Saunders E."/>
            <person name="Detter J.C."/>
            <person name="Han C."/>
            <person name="Tapia R."/>
            <person name="Land M."/>
            <person name="Hauser L."/>
            <person name="Kyrpides N."/>
            <person name="Mikhailova N."/>
            <person name="Sieprawska-Lupa M."/>
            <person name="Whitman W.B."/>
            <person name="Anderson I."/>
            <person name="Woyke T."/>
        </authorList>
    </citation>
    <scope>NUCLEOTIDE SEQUENCE [LARGE SCALE GENOMIC DNA]</scope>
    <source>
        <strain evidence="4">ATCC BAA-1072 / DSM 3721 / NBRC 107634 / OCM 161 / Z-7303</strain>
        <plasmid evidence="4">Plasmid pMETEV01</plasmid>
    </source>
</reference>
<dbReference type="AlphaFoldDB" id="D7EBY4"/>
<feature type="domain" description="Glycosyltransferase subfamily 4-like N-terminal" evidence="2">
    <location>
        <begin position="23"/>
        <end position="215"/>
    </location>
</feature>
<sequence length="417" mass="48020">MYYIRGSKLKIAFIVNAFPKLSETFILNQITGLLDNGHDVKIFASSHPNENIVHEDIKKYNLMSRVHYLNLPKNFIFRFLKGITLIVFNLYKNPVLIIRSLNIFKFGKFALSLKMLYITINFLNKNEFDIIHCHFGPNGILGVYLKEIGVNAKYITSFHGYDVNKYPKKYGCNVYNKLFEEGDLFTVNTEYTKNQVKKLGCNENKLVTLPVGLNIRNYSFLKRSYDSRKPIKLLSVGRLVEKKGHEYAIEAMYEVLKRYQNVEYLIVGDGPLYNYLQKLISKLNIENHVKLLGSIDDKSLFQVYQKSHIFVFPSVTSKEGDKEGQGLVLQEAQAVGLPVISTFHNGIPEGVIDGISGFLVPEKDVDALADKMEYLIENPFLWSHMGYNGRKFVEKNYDINKLNKQLEIIYLRAISAY</sequence>
<proteinExistence type="predicted"/>